<dbReference type="GO" id="GO:0003700">
    <property type="term" value="F:DNA-binding transcription factor activity"/>
    <property type="evidence" value="ECO:0007669"/>
    <property type="project" value="InterPro"/>
</dbReference>
<dbReference type="KEGG" id="sbat:G4Z16_12740"/>
<dbReference type="InterPro" id="IPR000835">
    <property type="entry name" value="HTH_MarR-typ"/>
</dbReference>
<dbReference type="EMBL" id="CP048882">
    <property type="protein sequence ID" value="QPP07110.1"/>
    <property type="molecule type" value="Genomic_DNA"/>
</dbReference>
<dbReference type="SUPFAM" id="SSF46785">
    <property type="entry name" value="Winged helix' DNA-binding domain"/>
    <property type="match status" value="1"/>
</dbReference>
<organism evidence="2 3">
    <name type="scientific">Streptomyces bathyalis</name>
    <dbReference type="NCBI Taxonomy" id="2710756"/>
    <lineage>
        <taxon>Bacteria</taxon>
        <taxon>Bacillati</taxon>
        <taxon>Actinomycetota</taxon>
        <taxon>Actinomycetes</taxon>
        <taxon>Kitasatosporales</taxon>
        <taxon>Streptomycetaceae</taxon>
        <taxon>Streptomyces</taxon>
    </lineage>
</organism>
<feature type="domain" description="HTH marR-type" evidence="1">
    <location>
        <begin position="14"/>
        <end position="149"/>
    </location>
</feature>
<evidence type="ECO:0000313" key="3">
    <source>
        <dbReference type="Proteomes" id="UP000595046"/>
    </source>
</evidence>
<gene>
    <name evidence="2" type="ORF">G4Z16_12740</name>
</gene>
<dbReference type="Pfam" id="PF12802">
    <property type="entry name" value="MarR_2"/>
    <property type="match status" value="1"/>
</dbReference>
<reference evidence="3" key="1">
    <citation type="submission" date="2020-02" db="EMBL/GenBank/DDBJ databases">
        <title>Streptomyces sp. ASO4wet.</title>
        <authorList>
            <person name="Risdian C."/>
            <person name="Landwehr W."/>
            <person name="Schupp P."/>
            <person name="Wink J."/>
        </authorList>
    </citation>
    <scope>NUCLEOTIDE SEQUENCE [LARGE SCALE GENOMIC DNA]</scope>
    <source>
        <strain evidence="3">ASO4wet</strain>
    </source>
</reference>
<dbReference type="Proteomes" id="UP000595046">
    <property type="component" value="Chromosome"/>
</dbReference>
<dbReference type="Gene3D" id="1.10.10.10">
    <property type="entry name" value="Winged helix-like DNA-binding domain superfamily/Winged helix DNA-binding domain"/>
    <property type="match status" value="1"/>
</dbReference>
<evidence type="ECO:0000259" key="1">
    <source>
        <dbReference type="PROSITE" id="PS50995"/>
    </source>
</evidence>
<dbReference type="SMART" id="SM00347">
    <property type="entry name" value="HTH_MARR"/>
    <property type="match status" value="1"/>
</dbReference>
<keyword evidence="3" id="KW-1185">Reference proteome</keyword>
<dbReference type="PANTHER" id="PTHR33164:SF99">
    <property type="entry name" value="MARR FAMILY REGULATORY PROTEIN"/>
    <property type="match status" value="1"/>
</dbReference>
<protein>
    <submittedName>
        <fullName evidence="2">MarR family transcriptional regulator</fullName>
    </submittedName>
</protein>
<dbReference type="InterPro" id="IPR036388">
    <property type="entry name" value="WH-like_DNA-bd_sf"/>
</dbReference>
<name>A0A7T1T658_9ACTN</name>
<dbReference type="PROSITE" id="PS50995">
    <property type="entry name" value="HTH_MARR_2"/>
    <property type="match status" value="1"/>
</dbReference>
<sequence length="153" mass="16930">MPTGKLNQRELPVADRAFYGLVWAGTVLTERVGQALTKAHQLPLSWFEVMLWLSQQDEPVSASALGNSTMLSRSQVSRVLDALQARELVTRSPAPHDARSVQVALTPAGRELFAEADATRRACLAPVFTDVLDEADLRALDTIWQKLKKHRQG</sequence>
<dbReference type="RefSeq" id="WP_197350898.1">
    <property type="nucleotide sequence ID" value="NZ_CP048882.1"/>
</dbReference>
<proteinExistence type="predicted"/>
<dbReference type="PANTHER" id="PTHR33164">
    <property type="entry name" value="TRANSCRIPTIONAL REGULATOR, MARR FAMILY"/>
    <property type="match status" value="1"/>
</dbReference>
<dbReference type="InterPro" id="IPR039422">
    <property type="entry name" value="MarR/SlyA-like"/>
</dbReference>
<dbReference type="GO" id="GO:0006950">
    <property type="term" value="P:response to stress"/>
    <property type="evidence" value="ECO:0007669"/>
    <property type="project" value="TreeGrafter"/>
</dbReference>
<dbReference type="AlphaFoldDB" id="A0A7T1T658"/>
<accession>A0A7T1T658</accession>
<dbReference type="InterPro" id="IPR036390">
    <property type="entry name" value="WH_DNA-bd_sf"/>
</dbReference>
<evidence type="ECO:0000313" key="2">
    <source>
        <dbReference type="EMBL" id="QPP07110.1"/>
    </source>
</evidence>